<evidence type="ECO:0000313" key="13">
    <source>
        <dbReference type="Proteomes" id="UP000811255"/>
    </source>
</evidence>
<evidence type="ECO:0000313" key="12">
    <source>
        <dbReference type="EMBL" id="MBT2134542.1"/>
    </source>
</evidence>
<keyword evidence="6 9" id="KW-1133">Transmembrane helix</keyword>
<evidence type="ECO:0000256" key="2">
    <source>
        <dbReference type="ARBA" id="ARBA00022448"/>
    </source>
</evidence>
<dbReference type="Gene3D" id="1.20.5.3310">
    <property type="match status" value="1"/>
</dbReference>
<dbReference type="RefSeq" id="WP_214536181.1">
    <property type="nucleotide sequence ID" value="NZ_JAHFVK010000002.1"/>
</dbReference>
<evidence type="ECO:0000256" key="7">
    <source>
        <dbReference type="ARBA" id="ARBA00023010"/>
    </source>
</evidence>
<dbReference type="PRINTS" id="PR01506">
    <property type="entry name" value="TATBPROTEIN"/>
</dbReference>
<keyword evidence="13" id="KW-1185">Reference proteome</keyword>
<organism evidence="12 13">
    <name type="scientific">Croceibacterium selenioxidans</name>
    <dbReference type="NCBI Taxonomy" id="2838833"/>
    <lineage>
        <taxon>Bacteria</taxon>
        <taxon>Pseudomonadati</taxon>
        <taxon>Pseudomonadota</taxon>
        <taxon>Alphaproteobacteria</taxon>
        <taxon>Sphingomonadales</taxon>
        <taxon>Erythrobacteraceae</taxon>
        <taxon>Croceibacterium</taxon>
    </lineage>
</organism>
<comment type="subunit">
    <text evidence="9">The Tat system comprises two distinct complexes: a TatABC complex, containing multiple copies of TatA, TatB and TatC subunits, and a separate TatA complex, containing only TatA subunits. Substrates initially bind to the TatABC complex, which probably triggers association of the separate TatA complex to form the active translocon.</text>
</comment>
<dbReference type="InterPro" id="IPR003369">
    <property type="entry name" value="TatA/B/E"/>
</dbReference>
<sequence>MFDIGPDELLLIVVVAVIVIGPKDLPLALRTAGRWMGKMRKVSGHFRTGLEAMIREAEMQEMEEKWREQNAKIMREHPADAPPEAEPTGAYPSPAVQAASAEARVAEAAPEKPTDAPAQPPAA</sequence>
<comment type="similarity">
    <text evidence="9">Belongs to the TatB family.</text>
</comment>
<keyword evidence="2 9" id="KW-0813">Transport</keyword>
<comment type="subcellular location">
    <subcellularLocation>
        <location evidence="9">Cell membrane</location>
        <topology evidence="9">Single-pass membrane protein</topology>
    </subcellularLocation>
    <subcellularLocation>
        <location evidence="1">Membrane</location>
        <topology evidence="1">Single-pass membrane protein</topology>
    </subcellularLocation>
</comment>
<evidence type="ECO:0000256" key="6">
    <source>
        <dbReference type="ARBA" id="ARBA00022989"/>
    </source>
</evidence>
<evidence type="ECO:0000256" key="8">
    <source>
        <dbReference type="ARBA" id="ARBA00023136"/>
    </source>
</evidence>
<name>A0ABS5W5D2_9SPHN</name>
<feature type="compositionally biased region" description="Low complexity" evidence="10">
    <location>
        <begin position="92"/>
        <end position="108"/>
    </location>
</feature>
<dbReference type="PANTHER" id="PTHR33162:SF1">
    <property type="entry name" value="SEC-INDEPENDENT PROTEIN TRANSLOCASE PROTEIN TATA, CHLOROPLASTIC"/>
    <property type="match status" value="1"/>
</dbReference>
<dbReference type="PANTHER" id="PTHR33162">
    <property type="entry name" value="SEC-INDEPENDENT PROTEIN TRANSLOCASE PROTEIN TATA, CHLOROPLASTIC"/>
    <property type="match status" value="1"/>
</dbReference>
<feature type="region of interest" description="Disordered" evidence="10">
    <location>
        <begin position="74"/>
        <end position="123"/>
    </location>
</feature>
<evidence type="ECO:0000256" key="5">
    <source>
        <dbReference type="ARBA" id="ARBA00022927"/>
    </source>
</evidence>
<keyword evidence="3 9" id="KW-1003">Cell membrane</keyword>
<dbReference type="Proteomes" id="UP000811255">
    <property type="component" value="Unassembled WGS sequence"/>
</dbReference>
<gene>
    <name evidence="9 12" type="primary">tatB</name>
    <name evidence="12" type="ORF">KK137_09370</name>
</gene>
<dbReference type="NCBIfam" id="TIGR01410">
    <property type="entry name" value="tatB"/>
    <property type="match status" value="1"/>
</dbReference>
<accession>A0ABS5W5D2</accession>
<keyword evidence="7 9" id="KW-0811">Translocation</keyword>
<dbReference type="Pfam" id="PF02416">
    <property type="entry name" value="TatA_B_E"/>
    <property type="match status" value="1"/>
</dbReference>
<evidence type="ECO:0000256" key="4">
    <source>
        <dbReference type="ARBA" id="ARBA00022692"/>
    </source>
</evidence>
<keyword evidence="8 9" id="KW-0472">Membrane</keyword>
<proteinExistence type="inferred from homology"/>
<evidence type="ECO:0000256" key="9">
    <source>
        <dbReference type="HAMAP-Rule" id="MF_00237"/>
    </source>
</evidence>
<feature type="transmembrane region" description="Helical" evidence="11">
    <location>
        <begin position="12"/>
        <end position="32"/>
    </location>
</feature>
<dbReference type="EMBL" id="JAHFVK010000002">
    <property type="protein sequence ID" value="MBT2134542.1"/>
    <property type="molecule type" value="Genomic_DNA"/>
</dbReference>
<evidence type="ECO:0000256" key="10">
    <source>
        <dbReference type="SAM" id="MobiDB-lite"/>
    </source>
</evidence>
<evidence type="ECO:0000256" key="3">
    <source>
        <dbReference type="ARBA" id="ARBA00022475"/>
    </source>
</evidence>
<dbReference type="InterPro" id="IPR018448">
    <property type="entry name" value="TatB"/>
</dbReference>
<dbReference type="HAMAP" id="MF_00237">
    <property type="entry name" value="TatB"/>
    <property type="match status" value="1"/>
</dbReference>
<reference evidence="12 13" key="1">
    <citation type="submission" date="2021-05" db="EMBL/GenBank/DDBJ databases">
        <title>Croceibacterium sp. LX-88 genome sequence.</title>
        <authorList>
            <person name="Luo X."/>
        </authorList>
    </citation>
    <scope>NUCLEOTIDE SEQUENCE [LARGE SCALE GENOMIC DNA]</scope>
    <source>
        <strain evidence="12 13">LX-88</strain>
    </source>
</reference>
<evidence type="ECO:0000256" key="11">
    <source>
        <dbReference type="SAM" id="Phobius"/>
    </source>
</evidence>
<keyword evidence="5 9" id="KW-0653">Protein transport</keyword>
<comment type="function">
    <text evidence="9">Part of the twin-arginine translocation (Tat) system that transports large folded proteins containing a characteristic twin-arginine motif in their signal peptide across membranes. Together with TatC, TatB is part of a receptor directly interacting with Tat signal peptides. TatB may form an oligomeric binding site that transiently accommodates folded Tat precursor proteins before their translocation.</text>
</comment>
<keyword evidence="4 9" id="KW-0812">Transmembrane</keyword>
<protein>
    <recommendedName>
        <fullName evidence="9">Sec-independent protein translocase protein TatB</fullName>
    </recommendedName>
</protein>
<evidence type="ECO:0000256" key="1">
    <source>
        <dbReference type="ARBA" id="ARBA00004167"/>
    </source>
</evidence>
<comment type="caution">
    <text evidence="12">The sequence shown here is derived from an EMBL/GenBank/DDBJ whole genome shotgun (WGS) entry which is preliminary data.</text>
</comment>